<dbReference type="STRING" id="449.LHA_1396"/>
<proteinExistence type="predicted"/>
<keyword evidence="5" id="KW-1185">Reference proteome</keyword>
<dbReference type="EMBL" id="LN681225">
    <property type="protein sequence ID" value="CEK10439.1"/>
    <property type="molecule type" value="Genomic_DNA"/>
</dbReference>
<feature type="signal peptide" evidence="2">
    <location>
        <begin position="1"/>
        <end position="19"/>
    </location>
</feature>
<organism evidence="4 5">
    <name type="scientific">Legionella hackeliae</name>
    <dbReference type="NCBI Taxonomy" id="449"/>
    <lineage>
        <taxon>Bacteria</taxon>
        <taxon>Pseudomonadati</taxon>
        <taxon>Pseudomonadota</taxon>
        <taxon>Gammaproteobacteria</taxon>
        <taxon>Legionellales</taxon>
        <taxon>Legionellaceae</taxon>
        <taxon>Legionella</taxon>
    </lineage>
</organism>
<evidence type="ECO:0000256" key="2">
    <source>
        <dbReference type="SAM" id="SignalP"/>
    </source>
</evidence>
<dbReference type="AlphaFoldDB" id="A0A0A8UUH5"/>
<dbReference type="Gene3D" id="2.40.160.20">
    <property type="match status" value="1"/>
</dbReference>
<dbReference type="InterPro" id="IPR011250">
    <property type="entry name" value="OMP/PagP_B-barrel"/>
</dbReference>
<feature type="chain" id="PRO_5009754336" description="Outer membrane protein beta-barrel domain-containing protein" evidence="2">
    <location>
        <begin position="20"/>
        <end position="239"/>
    </location>
</feature>
<keyword evidence="1 2" id="KW-0732">Signal</keyword>
<feature type="domain" description="Outer membrane protein beta-barrel" evidence="3">
    <location>
        <begin position="14"/>
        <end position="238"/>
    </location>
</feature>
<dbReference type="Pfam" id="PF13505">
    <property type="entry name" value="OMP_b-brl"/>
    <property type="match status" value="1"/>
</dbReference>
<protein>
    <recommendedName>
        <fullName evidence="3">Outer membrane protein beta-barrel domain-containing protein</fullName>
    </recommendedName>
</protein>
<accession>A0A0A8UUH5</accession>
<name>A0A0A8UUH5_LEGHA</name>
<evidence type="ECO:0000256" key="1">
    <source>
        <dbReference type="ARBA" id="ARBA00022729"/>
    </source>
</evidence>
<sequence>MKKLCFFIGASFLSMVLHANNSGDYFSGFYLGGGLGLINFDTDQSMVFDPSKVATAYRYNLSASESDNHFLGTVYLGYGYQFNSPLYIAAEAIAEFAKPSFEWSNSNIYWRVKQNNAYGGRLKLGVVHNNWLVYGLGGWEMVRIKRNVSFISGGIYNSGTMLLQNVSSSDSQTIGQLGAGLDIAMNDHWAVQFQYAHNFYDDSNDGINHMLITFNNPKGNYHSDLNSNEGTIGLRYRFG</sequence>
<reference evidence="5" key="1">
    <citation type="submission" date="2014-09" db="EMBL/GenBank/DDBJ databases">
        <authorList>
            <person name="Gomez-Valero L."/>
        </authorList>
    </citation>
    <scope>NUCLEOTIDE SEQUENCE [LARGE SCALE GENOMIC DNA]</scope>
    <source>
        <strain evidence="5">ATCC35250</strain>
    </source>
</reference>
<dbReference type="InterPro" id="IPR027385">
    <property type="entry name" value="Beta-barrel_OMP"/>
</dbReference>
<dbReference type="RefSeq" id="WP_045105815.1">
    <property type="nucleotide sequence ID" value="NZ_LN681225.1"/>
</dbReference>
<dbReference type="Proteomes" id="UP000032803">
    <property type="component" value="Chromosome I"/>
</dbReference>
<gene>
    <name evidence="4" type="ORF">LHA_1396</name>
</gene>
<dbReference type="HOGENOM" id="CLU_1159933_0_0_6"/>
<dbReference type="SUPFAM" id="SSF56925">
    <property type="entry name" value="OMPA-like"/>
    <property type="match status" value="1"/>
</dbReference>
<dbReference type="OrthoDB" id="6101900at2"/>
<dbReference type="KEGG" id="lha:LHA_1396"/>
<evidence type="ECO:0000259" key="3">
    <source>
        <dbReference type="Pfam" id="PF13505"/>
    </source>
</evidence>
<dbReference type="PATRIC" id="fig|449.7.peg.614"/>
<evidence type="ECO:0000313" key="4">
    <source>
        <dbReference type="EMBL" id="CEK10439.1"/>
    </source>
</evidence>
<evidence type="ECO:0000313" key="5">
    <source>
        <dbReference type="Proteomes" id="UP000032803"/>
    </source>
</evidence>